<dbReference type="AlphaFoldDB" id="A0A4P1RCY6"/>
<proteinExistence type="predicted"/>
<gene>
    <name evidence="2" type="ORF">TanjilG_03194</name>
</gene>
<keyword evidence="3" id="KW-1185">Reference proteome</keyword>
<evidence type="ECO:0000313" key="2">
    <source>
        <dbReference type="EMBL" id="OIW08518.1"/>
    </source>
</evidence>
<organism evidence="2 3">
    <name type="scientific">Lupinus angustifolius</name>
    <name type="common">Narrow-leaved blue lupine</name>
    <dbReference type="NCBI Taxonomy" id="3871"/>
    <lineage>
        <taxon>Eukaryota</taxon>
        <taxon>Viridiplantae</taxon>
        <taxon>Streptophyta</taxon>
        <taxon>Embryophyta</taxon>
        <taxon>Tracheophyta</taxon>
        <taxon>Spermatophyta</taxon>
        <taxon>Magnoliopsida</taxon>
        <taxon>eudicotyledons</taxon>
        <taxon>Gunneridae</taxon>
        <taxon>Pentapetalae</taxon>
        <taxon>rosids</taxon>
        <taxon>fabids</taxon>
        <taxon>Fabales</taxon>
        <taxon>Fabaceae</taxon>
        <taxon>Papilionoideae</taxon>
        <taxon>50 kb inversion clade</taxon>
        <taxon>genistoids sensu lato</taxon>
        <taxon>core genistoids</taxon>
        <taxon>Genisteae</taxon>
        <taxon>Lupinus</taxon>
    </lineage>
</organism>
<evidence type="ECO:0000313" key="3">
    <source>
        <dbReference type="Proteomes" id="UP000188354"/>
    </source>
</evidence>
<feature type="region of interest" description="Disordered" evidence="1">
    <location>
        <begin position="183"/>
        <end position="206"/>
    </location>
</feature>
<feature type="region of interest" description="Disordered" evidence="1">
    <location>
        <begin position="53"/>
        <end position="75"/>
    </location>
</feature>
<accession>A0A4P1RCY6</accession>
<feature type="compositionally biased region" description="Basic and acidic residues" evidence="1">
    <location>
        <begin position="145"/>
        <end position="162"/>
    </location>
</feature>
<dbReference type="Gramene" id="OIW08518">
    <property type="protein sequence ID" value="OIW08518"/>
    <property type="gene ID" value="TanjilG_03194"/>
</dbReference>
<feature type="compositionally biased region" description="Polar residues" evidence="1">
    <location>
        <begin position="66"/>
        <end position="75"/>
    </location>
</feature>
<dbReference type="EMBL" id="CM007367">
    <property type="protein sequence ID" value="OIW08518.1"/>
    <property type="molecule type" value="Genomic_DNA"/>
</dbReference>
<dbReference type="Proteomes" id="UP000188354">
    <property type="component" value="Chromosome LG07"/>
</dbReference>
<evidence type="ECO:0000256" key="1">
    <source>
        <dbReference type="SAM" id="MobiDB-lite"/>
    </source>
</evidence>
<protein>
    <submittedName>
        <fullName evidence="2">Uncharacterized protein</fullName>
    </submittedName>
</protein>
<feature type="region of interest" description="Disordered" evidence="1">
    <location>
        <begin position="221"/>
        <end position="241"/>
    </location>
</feature>
<reference evidence="2 3" key="1">
    <citation type="journal article" date="2017" name="Plant Biotechnol. J.">
        <title>A comprehensive draft genome sequence for lupin (Lupinus angustifolius), an emerging health food: insights into plant-microbe interactions and legume evolution.</title>
        <authorList>
            <person name="Hane J.K."/>
            <person name="Ming Y."/>
            <person name="Kamphuis L.G."/>
            <person name="Nelson M.N."/>
            <person name="Garg G."/>
            <person name="Atkins C.A."/>
            <person name="Bayer P.E."/>
            <person name="Bravo A."/>
            <person name="Bringans S."/>
            <person name="Cannon S."/>
            <person name="Edwards D."/>
            <person name="Foley R."/>
            <person name="Gao L.L."/>
            <person name="Harrison M.J."/>
            <person name="Huang W."/>
            <person name="Hurgobin B."/>
            <person name="Li S."/>
            <person name="Liu C.W."/>
            <person name="McGrath A."/>
            <person name="Morahan G."/>
            <person name="Murray J."/>
            <person name="Weller J."/>
            <person name="Jian J."/>
            <person name="Singh K.B."/>
        </authorList>
    </citation>
    <scope>NUCLEOTIDE SEQUENCE [LARGE SCALE GENOMIC DNA]</scope>
    <source>
        <strain evidence="3">cv. Tanjil</strain>
        <tissue evidence="2">Whole plant</tissue>
    </source>
</reference>
<feature type="compositionally biased region" description="Basic and acidic residues" evidence="1">
    <location>
        <begin position="183"/>
        <end position="196"/>
    </location>
</feature>
<sequence length="241" mass="27016">MVMDKCSNEKPLLFHRSTSMAYSYHHLNCSKAQMCFFKILNAILSIPPFNHENSSTHGDRDDRSESSSPNRNTSRGISIDLNLSIYSTTLCGGSESFVNNEENNQEGEETMAKAIQEKSVEVSQVKDSQVQSFEVENSEIGYVESESKEEGDGNKGKGDGKVETTSFGDSNSFDLLVEAAKVMSEKDESNSEEEMKGLSYESKNGRTRNCALPYRYRDSVVEPLKRKQKLSSTSNAKKRRR</sequence>
<feature type="region of interest" description="Disordered" evidence="1">
    <location>
        <begin position="136"/>
        <end position="169"/>
    </location>
</feature>
<name>A0A4P1RCY6_LUPAN</name>